<dbReference type="AlphaFoldDB" id="A0A210PRX3"/>
<sequence>MTKRAPEWYEEYRKVSDKQRNYLDQIQDLRRTFKSSAKPLMVSIERQRHLRGRKVEPKNPSLRKMEQKVMLFGPQKFPTRQSFLQDKPHKFYMTPTILPRTLPPLVRGKNVDLDGDQIRKDSDLDTIDAVAETNKGVVRGKMSDISDLQKSPSSRKVLSISRVNVKELISPMVRDSPIEYITNVSSRKALMSGPNKEKED</sequence>
<accession>A0A210PRX3</accession>
<keyword evidence="2" id="KW-1185">Reference proteome</keyword>
<name>A0A210PRX3_MIZYE</name>
<comment type="caution">
    <text evidence="1">The sequence shown here is derived from an EMBL/GenBank/DDBJ whole genome shotgun (WGS) entry which is preliminary data.</text>
</comment>
<evidence type="ECO:0000313" key="1">
    <source>
        <dbReference type="EMBL" id="OWF39240.1"/>
    </source>
</evidence>
<dbReference type="Proteomes" id="UP000242188">
    <property type="component" value="Unassembled WGS sequence"/>
</dbReference>
<organism evidence="1 2">
    <name type="scientific">Mizuhopecten yessoensis</name>
    <name type="common">Japanese scallop</name>
    <name type="synonym">Patinopecten yessoensis</name>
    <dbReference type="NCBI Taxonomy" id="6573"/>
    <lineage>
        <taxon>Eukaryota</taxon>
        <taxon>Metazoa</taxon>
        <taxon>Spiralia</taxon>
        <taxon>Lophotrochozoa</taxon>
        <taxon>Mollusca</taxon>
        <taxon>Bivalvia</taxon>
        <taxon>Autobranchia</taxon>
        <taxon>Pteriomorphia</taxon>
        <taxon>Pectinida</taxon>
        <taxon>Pectinoidea</taxon>
        <taxon>Pectinidae</taxon>
        <taxon>Mizuhopecten</taxon>
    </lineage>
</organism>
<dbReference type="OrthoDB" id="6153355at2759"/>
<gene>
    <name evidence="1" type="ORF">KP79_PYT20299</name>
</gene>
<reference evidence="1 2" key="1">
    <citation type="journal article" date="2017" name="Nat. Ecol. Evol.">
        <title>Scallop genome provides insights into evolution of bilaterian karyotype and development.</title>
        <authorList>
            <person name="Wang S."/>
            <person name="Zhang J."/>
            <person name="Jiao W."/>
            <person name="Li J."/>
            <person name="Xun X."/>
            <person name="Sun Y."/>
            <person name="Guo X."/>
            <person name="Huan P."/>
            <person name="Dong B."/>
            <person name="Zhang L."/>
            <person name="Hu X."/>
            <person name="Sun X."/>
            <person name="Wang J."/>
            <person name="Zhao C."/>
            <person name="Wang Y."/>
            <person name="Wang D."/>
            <person name="Huang X."/>
            <person name="Wang R."/>
            <person name="Lv J."/>
            <person name="Li Y."/>
            <person name="Zhang Z."/>
            <person name="Liu B."/>
            <person name="Lu W."/>
            <person name="Hui Y."/>
            <person name="Liang J."/>
            <person name="Zhou Z."/>
            <person name="Hou R."/>
            <person name="Li X."/>
            <person name="Liu Y."/>
            <person name="Li H."/>
            <person name="Ning X."/>
            <person name="Lin Y."/>
            <person name="Zhao L."/>
            <person name="Xing Q."/>
            <person name="Dou J."/>
            <person name="Li Y."/>
            <person name="Mao J."/>
            <person name="Guo H."/>
            <person name="Dou H."/>
            <person name="Li T."/>
            <person name="Mu C."/>
            <person name="Jiang W."/>
            <person name="Fu Q."/>
            <person name="Fu X."/>
            <person name="Miao Y."/>
            <person name="Liu J."/>
            <person name="Yu Q."/>
            <person name="Li R."/>
            <person name="Liao H."/>
            <person name="Li X."/>
            <person name="Kong Y."/>
            <person name="Jiang Z."/>
            <person name="Chourrout D."/>
            <person name="Li R."/>
            <person name="Bao Z."/>
        </authorList>
    </citation>
    <scope>NUCLEOTIDE SEQUENCE [LARGE SCALE GENOMIC DNA]</scope>
    <source>
        <strain evidence="1 2">PY_sf001</strain>
    </source>
</reference>
<dbReference type="EMBL" id="NEDP02005537">
    <property type="protein sequence ID" value="OWF39240.1"/>
    <property type="molecule type" value="Genomic_DNA"/>
</dbReference>
<proteinExistence type="predicted"/>
<protein>
    <submittedName>
        <fullName evidence="1">Uncharacterized protein</fullName>
    </submittedName>
</protein>
<evidence type="ECO:0000313" key="2">
    <source>
        <dbReference type="Proteomes" id="UP000242188"/>
    </source>
</evidence>